<dbReference type="EMBL" id="KQ986659">
    <property type="protein sequence ID" value="KZV58570.1"/>
    <property type="molecule type" value="Genomic_DNA"/>
</dbReference>
<feature type="region of interest" description="Disordered" evidence="1">
    <location>
        <begin position="1"/>
        <end position="108"/>
    </location>
</feature>
<dbReference type="Proteomes" id="UP000250235">
    <property type="component" value="Unassembled WGS sequence"/>
</dbReference>
<evidence type="ECO:0000313" key="3">
    <source>
        <dbReference type="Proteomes" id="UP000250235"/>
    </source>
</evidence>
<organism evidence="2 3">
    <name type="scientific">Dorcoceras hygrometricum</name>
    <dbReference type="NCBI Taxonomy" id="472368"/>
    <lineage>
        <taxon>Eukaryota</taxon>
        <taxon>Viridiplantae</taxon>
        <taxon>Streptophyta</taxon>
        <taxon>Embryophyta</taxon>
        <taxon>Tracheophyta</taxon>
        <taxon>Spermatophyta</taxon>
        <taxon>Magnoliopsida</taxon>
        <taxon>eudicotyledons</taxon>
        <taxon>Gunneridae</taxon>
        <taxon>Pentapetalae</taxon>
        <taxon>asterids</taxon>
        <taxon>lamiids</taxon>
        <taxon>Lamiales</taxon>
        <taxon>Gesneriaceae</taxon>
        <taxon>Didymocarpoideae</taxon>
        <taxon>Trichosporeae</taxon>
        <taxon>Loxocarpinae</taxon>
        <taxon>Dorcoceras</taxon>
    </lineage>
</organism>
<name>A0A2Z7DG39_9LAMI</name>
<dbReference type="AlphaFoldDB" id="A0A2Z7DG39"/>
<accession>A0A2Z7DG39</accession>
<feature type="compositionally biased region" description="Low complexity" evidence="1">
    <location>
        <begin position="1"/>
        <end position="12"/>
    </location>
</feature>
<evidence type="ECO:0000313" key="2">
    <source>
        <dbReference type="EMBL" id="KZV58570.1"/>
    </source>
</evidence>
<gene>
    <name evidence="2" type="ORF">F511_11904</name>
</gene>
<proteinExistence type="predicted"/>
<protein>
    <submittedName>
        <fullName evidence="2">Uncharacterized protein</fullName>
    </submittedName>
</protein>
<reference evidence="2 3" key="1">
    <citation type="journal article" date="2015" name="Proc. Natl. Acad. Sci. U.S.A.">
        <title>The resurrection genome of Boea hygrometrica: A blueprint for survival of dehydration.</title>
        <authorList>
            <person name="Xiao L."/>
            <person name="Yang G."/>
            <person name="Zhang L."/>
            <person name="Yang X."/>
            <person name="Zhao S."/>
            <person name="Ji Z."/>
            <person name="Zhou Q."/>
            <person name="Hu M."/>
            <person name="Wang Y."/>
            <person name="Chen M."/>
            <person name="Xu Y."/>
            <person name="Jin H."/>
            <person name="Xiao X."/>
            <person name="Hu G."/>
            <person name="Bao F."/>
            <person name="Hu Y."/>
            <person name="Wan P."/>
            <person name="Li L."/>
            <person name="Deng X."/>
            <person name="Kuang T."/>
            <person name="Xiang C."/>
            <person name="Zhu J.K."/>
            <person name="Oliver M.J."/>
            <person name="He Y."/>
        </authorList>
    </citation>
    <scope>NUCLEOTIDE SEQUENCE [LARGE SCALE GENOMIC DNA]</scope>
    <source>
        <strain evidence="3">cv. XS01</strain>
    </source>
</reference>
<feature type="compositionally biased region" description="Basic and acidic residues" evidence="1">
    <location>
        <begin position="76"/>
        <end position="90"/>
    </location>
</feature>
<evidence type="ECO:0000256" key="1">
    <source>
        <dbReference type="SAM" id="MobiDB-lite"/>
    </source>
</evidence>
<sequence length="153" mass="16554">MKNARQPRATSRQARRTAARSVARLSCIVAQSAHRKRRPAASLHSASRLPAAQHLAQRPATMRATAQHHRPPIARPARDVEAPLAQRERPPCATSRSSLGPRPSASSCKRDATSALVLCTTHEEACAYAHGGERGPPHTAAAGRPIFKILIRF</sequence>
<keyword evidence="3" id="KW-1185">Reference proteome</keyword>